<evidence type="ECO:0000313" key="1">
    <source>
        <dbReference type="EMBL" id="KAG6379803.1"/>
    </source>
</evidence>
<accession>A0A8I3ADU8</accession>
<dbReference type="AlphaFoldDB" id="A0A8I3ADU8"/>
<evidence type="ECO:0000313" key="2">
    <source>
        <dbReference type="Proteomes" id="UP000683000"/>
    </source>
</evidence>
<protein>
    <submittedName>
        <fullName evidence="1">Uncharacterized protein</fullName>
    </submittedName>
</protein>
<sequence length="122" mass="13584">MDRVANTINRGLLKARDSIVSFSRKLDPTANTEELENADICFSIDWKLVQLGLVAAAGLTTHKQYQSWYNWRFHGQKRLCSDDEDLKDDTVDTDTDTISNTPSSPPTAHITHSCSCKAAKLG</sequence>
<name>A0A8I3ADU8_9AGAM</name>
<dbReference type="Proteomes" id="UP000683000">
    <property type="component" value="Unassembled WGS sequence"/>
</dbReference>
<proteinExistence type="predicted"/>
<organism evidence="1 2">
    <name type="scientific">Boletus reticuloceps</name>
    <dbReference type="NCBI Taxonomy" id="495285"/>
    <lineage>
        <taxon>Eukaryota</taxon>
        <taxon>Fungi</taxon>
        <taxon>Dikarya</taxon>
        <taxon>Basidiomycota</taxon>
        <taxon>Agaricomycotina</taxon>
        <taxon>Agaricomycetes</taxon>
        <taxon>Agaricomycetidae</taxon>
        <taxon>Boletales</taxon>
        <taxon>Boletineae</taxon>
        <taxon>Boletaceae</taxon>
        <taxon>Boletoideae</taxon>
        <taxon>Boletus</taxon>
    </lineage>
</organism>
<dbReference type="OrthoDB" id="2688374at2759"/>
<reference evidence="1" key="1">
    <citation type="submission" date="2021-03" db="EMBL/GenBank/DDBJ databases">
        <title>Evolutionary innovations through gain and loss of genes in the ectomycorrhizal Boletales.</title>
        <authorList>
            <person name="Wu G."/>
            <person name="Miyauchi S."/>
            <person name="Morin E."/>
            <person name="Yang Z.-L."/>
            <person name="Xu J."/>
            <person name="Martin F.M."/>
        </authorList>
    </citation>
    <scope>NUCLEOTIDE SEQUENCE</scope>
    <source>
        <strain evidence="1">BR01</strain>
    </source>
</reference>
<dbReference type="EMBL" id="JAGFBS010000004">
    <property type="protein sequence ID" value="KAG6379803.1"/>
    <property type="molecule type" value="Genomic_DNA"/>
</dbReference>
<comment type="caution">
    <text evidence="1">The sequence shown here is derived from an EMBL/GenBank/DDBJ whole genome shotgun (WGS) entry which is preliminary data.</text>
</comment>
<gene>
    <name evidence="1" type="ORF">JVT61DRAFT_10348</name>
</gene>
<keyword evidence="2" id="KW-1185">Reference proteome</keyword>